<keyword evidence="4 7" id="KW-0808">Transferase</keyword>
<dbReference type="RefSeq" id="WP_309792037.1">
    <property type="nucleotide sequence ID" value="NZ_JAVDPW010000001.1"/>
</dbReference>
<evidence type="ECO:0000256" key="6">
    <source>
        <dbReference type="ARBA" id="ARBA00023315"/>
    </source>
</evidence>
<keyword evidence="8" id="KW-1185">Reference proteome</keyword>
<dbReference type="PANTHER" id="PTHR30606">
    <property type="entry name" value="LIPID A BIOSYNTHESIS LAUROYL ACYLTRANSFERASE"/>
    <property type="match status" value="1"/>
</dbReference>
<evidence type="ECO:0000313" key="7">
    <source>
        <dbReference type="EMBL" id="MDR6288087.1"/>
    </source>
</evidence>
<dbReference type="Proteomes" id="UP001262410">
    <property type="component" value="Unassembled WGS sequence"/>
</dbReference>
<evidence type="ECO:0000256" key="5">
    <source>
        <dbReference type="ARBA" id="ARBA00023136"/>
    </source>
</evidence>
<comment type="caution">
    <text evidence="7">The sequence shown here is derived from an EMBL/GenBank/DDBJ whole genome shotgun (WGS) entry which is preliminary data.</text>
</comment>
<dbReference type="PIRSF" id="PIRSF026649">
    <property type="entry name" value="MsbB"/>
    <property type="match status" value="1"/>
</dbReference>
<accession>A0ABU1JID1</accession>
<comment type="subcellular location">
    <subcellularLocation>
        <location evidence="1">Cell inner membrane</location>
    </subcellularLocation>
</comment>
<keyword evidence="2" id="KW-1003">Cell membrane</keyword>
<evidence type="ECO:0000256" key="1">
    <source>
        <dbReference type="ARBA" id="ARBA00004533"/>
    </source>
</evidence>
<dbReference type="EC" id="2.3.1.241" evidence="7"/>
<name>A0ABU1JID1_9PROT</name>
<dbReference type="InterPro" id="IPR004960">
    <property type="entry name" value="LipA_acyltrans"/>
</dbReference>
<dbReference type="CDD" id="cd07984">
    <property type="entry name" value="LPLAT_LABLAT-like"/>
    <property type="match status" value="1"/>
</dbReference>
<dbReference type="EMBL" id="JAVDPW010000001">
    <property type="protein sequence ID" value="MDR6288087.1"/>
    <property type="molecule type" value="Genomic_DNA"/>
</dbReference>
<sequence>MHRLRKQLRKHGRRHATTLVQAMPIYALYGVMRALPIGSASALGGWVGRTFGPRIGASRRADANLSLVMPELSAADRQRVIRGMWDNLGRVIAEFPHLGRLRRSEARRPKRVQVEGIEHFLAARGEGRPVVMAIGHFGNWEVGAAVAANHGVPFTAIAKPPKNPMVGWLLHRIRSSVGTIMLEKRMEGADAKKALSILRAGGVLGMMVDQRYNGGLKVPFMGHDAMTSPGAVAMAYHLGCAVIPVRIERTAGANYRAVFEPPLAIERTGDRKADVEAATIAMNEAIERWVRGRPEQWLWLHKRWMMPRPRKLRQRVLAYKASLAAGGDEG</sequence>
<keyword evidence="5" id="KW-0472">Membrane</keyword>
<proteinExistence type="predicted"/>
<dbReference type="Pfam" id="PF03279">
    <property type="entry name" value="Lip_A_acyltrans"/>
    <property type="match status" value="1"/>
</dbReference>
<reference evidence="7 8" key="1">
    <citation type="submission" date="2023-07" db="EMBL/GenBank/DDBJ databases">
        <title>Sorghum-associated microbial communities from plants grown in Nebraska, USA.</title>
        <authorList>
            <person name="Schachtman D."/>
        </authorList>
    </citation>
    <scope>NUCLEOTIDE SEQUENCE [LARGE SCALE GENOMIC DNA]</scope>
    <source>
        <strain evidence="7 8">584</strain>
    </source>
</reference>
<keyword evidence="3" id="KW-0997">Cell inner membrane</keyword>
<organism evidence="7 8">
    <name type="scientific">Inquilinus ginsengisoli</name>
    <dbReference type="NCBI Taxonomy" id="363840"/>
    <lineage>
        <taxon>Bacteria</taxon>
        <taxon>Pseudomonadati</taxon>
        <taxon>Pseudomonadota</taxon>
        <taxon>Alphaproteobacteria</taxon>
        <taxon>Rhodospirillales</taxon>
        <taxon>Rhodospirillaceae</taxon>
        <taxon>Inquilinus</taxon>
    </lineage>
</organism>
<evidence type="ECO:0000256" key="3">
    <source>
        <dbReference type="ARBA" id="ARBA00022519"/>
    </source>
</evidence>
<keyword evidence="6 7" id="KW-0012">Acyltransferase</keyword>
<gene>
    <name evidence="7" type="ORF">E9232_000586</name>
</gene>
<dbReference type="GO" id="GO:0008913">
    <property type="term" value="F:Kdo2-lipid IVA acyltransferase activity"/>
    <property type="evidence" value="ECO:0007669"/>
    <property type="project" value="UniProtKB-EC"/>
</dbReference>
<dbReference type="PANTHER" id="PTHR30606:SF9">
    <property type="entry name" value="LIPID A BIOSYNTHESIS LAUROYLTRANSFERASE"/>
    <property type="match status" value="1"/>
</dbReference>
<evidence type="ECO:0000256" key="2">
    <source>
        <dbReference type="ARBA" id="ARBA00022475"/>
    </source>
</evidence>
<evidence type="ECO:0000313" key="8">
    <source>
        <dbReference type="Proteomes" id="UP001262410"/>
    </source>
</evidence>
<evidence type="ECO:0000256" key="4">
    <source>
        <dbReference type="ARBA" id="ARBA00022679"/>
    </source>
</evidence>
<protein>
    <submittedName>
        <fullName evidence="7">KDO2-lipid IV(A) lauroyltransferase</fullName>
        <ecNumber evidence="7">2.3.1.241</ecNumber>
    </submittedName>
</protein>